<dbReference type="GO" id="GO:0016020">
    <property type="term" value="C:membrane"/>
    <property type="evidence" value="ECO:0007669"/>
    <property type="project" value="GOC"/>
</dbReference>
<keyword evidence="5" id="KW-1185">Reference proteome</keyword>
<proteinExistence type="predicted"/>
<gene>
    <name evidence="4" type="ORF">CF651_26985</name>
</gene>
<feature type="domain" description="Calcineurin-like phosphoesterase" evidence="3">
    <location>
        <begin position="61"/>
        <end position="226"/>
    </location>
</feature>
<evidence type="ECO:0000259" key="3">
    <source>
        <dbReference type="Pfam" id="PF00149"/>
    </source>
</evidence>
<dbReference type="CDD" id="cd07385">
    <property type="entry name" value="MPP_YkuE_C"/>
    <property type="match status" value="1"/>
</dbReference>
<keyword evidence="1" id="KW-0479">Metal-binding</keyword>
<evidence type="ECO:0000256" key="2">
    <source>
        <dbReference type="ARBA" id="ARBA00022801"/>
    </source>
</evidence>
<dbReference type="InterPro" id="IPR051158">
    <property type="entry name" value="Metallophosphoesterase_sf"/>
</dbReference>
<protein>
    <submittedName>
        <fullName evidence="4">Phosphoesterase</fullName>
    </submittedName>
</protein>
<dbReference type="PANTHER" id="PTHR31302">
    <property type="entry name" value="TRANSMEMBRANE PROTEIN WITH METALLOPHOSPHOESTERASE DOMAIN-RELATED"/>
    <property type="match status" value="1"/>
</dbReference>
<dbReference type="Proteomes" id="UP000215509">
    <property type="component" value="Unassembled WGS sequence"/>
</dbReference>
<dbReference type="AlphaFoldDB" id="A0A229UIJ5"/>
<name>A0A229UIJ5_9BACL</name>
<organism evidence="4 5">
    <name type="scientific">Paenibacillus rigui</name>
    <dbReference type="NCBI Taxonomy" id="554312"/>
    <lineage>
        <taxon>Bacteria</taxon>
        <taxon>Bacillati</taxon>
        <taxon>Bacillota</taxon>
        <taxon>Bacilli</taxon>
        <taxon>Bacillales</taxon>
        <taxon>Paenibacillaceae</taxon>
        <taxon>Paenibacillus</taxon>
    </lineage>
</organism>
<evidence type="ECO:0000313" key="4">
    <source>
        <dbReference type="EMBL" id="OXM83181.1"/>
    </source>
</evidence>
<dbReference type="InterPro" id="IPR006311">
    <property type="entry name" value="TAT_signal"/>
</dbReference>
<dbReference type="InterPro" id="IPR004843">
    <property type="entry name" value="Calcineurin-like_PHP"/>
</dbReference>
<accession>A0A229UIJ5</accession>
<comment type="caution">
    <text evidence="4">The sequence shown here is derived from an EMBL/GenBank/DDBJ whole genome shotgun (WGS) entry which is preliminary data.</text>
</comment>
<keyword evidence="2" id="KW-0378">Hydrolase</keyword>
<dbReference type="InterPro" id="IPR029052">
    <property type="entry name" value="Metallo-depent_PP-like"/>
</dbReference>
<reference evidence="4 5" key="1">
    <citation type="submission" date="2017-07" db="EMBL/GenBank/DDBJ databases">
        <title>Genome sequencing and assembly of Paenibacillus rigui.</title>
        <authorList>
            <person name="Mayilraj S."/>
        </authorList>
    </citation>
    <scope>NUCLEOTIDE SEQUENCE [LARGE SCALE GENOMIC DNA]</scope>
    <source>
        <strain evidence="4 5">JCM 16352</strain>
    </source>
</reference>
<dbReference type="GO" id="GO:0008758">
    <property type="term" value="F:UDP-2,3-diacylglucosamine hydrolase activity"/>
    <property type="evidence" value="ECO:0007669"/>
    <property type="project" value="TreeGrafter"/>
</dbReference>
<evidence type="ECO:0000313" key="5">
    <source>
        <dbReference type="Proteomes" id="UP000215509"/>
    </source>
</evidence>
<dbReference type="PANTHER" id="PTHR31302:SF31">
    <property type="entry name" value="PHOSPHODIESTERASE YAEI"/>
    <property type="match status" value="1"/>
</dbReference>
<dbReference type="GO" id="GO:0046872">
    <property type="term" value="F:metal ion binding"/>
    <property type="evidence" value="ECO:0007669"/>
    <property type="project" value="UniProtKB-KW"/>
</dbReference>
<dbReference type="Pfam" id="PF00149">
    <property type="entry name" value="Metallophos"/>
    <property type="match status" value="1"/>
</dbReference>
<dbReference type="SUPFAM" id="SSF56300">
    <property type="entry name" value="Metallo-dependent phosphatases"/>
    <property type="match status" value="1"/>
</dbReference>
<dbReference type="EMBL" id="NMQW01000050">
    <property type="protein sequence ID" value="OXM83181.1"/>
    <property type="molecule type" value="Genomic_DNA"/>
</dbReference>
<dbReference type="OrthoDB" id="9780884at2"/>
<evidence type="ECO:0000256" key="1">
    <source>
        <dbReference type="ARBA" id="ARBA00022723"/>
    </source>
</evidence>
<dbReference type="GO" id="GO:0009245">
    <property type="term" value="P:lipid A biosynthetic process"/>
    <property type="evidence" value="ECO:0007669"/>
    <property type="project" value="TreeGrafter"/>
</dbReference>
<sequence length="289" mass="32067">MLMEPRISRRSFLKKGVCTLAGFLLSPIAGYTYARYAEPGWLATKKVTLQLQRLPAAFDGMRIVQFSDVHLGFHYTVEQLGKLADHIQSLNPDLICFTGDLFDSTTGQDGPLTSQVLSRLSAPLGKAAVLGNHDYYSKEPKKIIRILTDGGFNVLMNQAIPLKRGADRIWLCGVDDMWDGKPDLPSALSRTAAKDECVVLLSHCPDFADITVQHPVDLQLSGHSHGGQVRLPFYGHIITPEYGKKYVDGLYTLGGGKLQVYTNRGIGVSVYPIRFWCRPELTVFTLRRA</sequence>
<dbReference type="Gene3D" id="3.60.21.10">
    <property type="match status" value="1"/>
</dbReference>
<dbReference type="PROSITE" id="PS51318">
    <property type="entry name" value="TAT"/>
    <property type="match status" value="1"/>
</dbReference>